<keyword evidence="2" id="KW-1185">Reference proteome</keyword>
<proteinExistence type="predicted"/>
<dbReference type="Proteomes" id="UP000269721">
    <property type="component" value="Unassembled WGS sequence"/>
</dbReference>
<reference evidence="2" key="1">
    <citation type="journal article" date="2018" name="Nat. Microbiol.">
        <title>Leveraging single-cell genomics to expand the fungal tree of life.</title>
        <authorList>
            <person name="Ahrendt S.R."/>
            <person name="Quandt C.A."/>
            <person name="Ciobanu D."/>
            <person name="Clum A."/>
            <person name="Salamov A."/>
            <person name="Andreopoulos B."/>
            <person name="Cheng J.F."/>
            <person name="Woyke T."/>
            <person name="Pelin A."/>
            <person name="Henrissat B."/>
            <person name="Reynolds N.K."/>
            <person name="Benny G.L."/>
            <person name="Smith M.E."/>
            <person name="James T.Y."/>
            <person name="Grigoriev I.V."/>
        </authorList>
    </citation>
    <scope>NUCLEOTIDE SEQUENCE [LARGE SCALE GENOMIC DNA]</scope>
</reference>
<protein>
    <submittedName>
        <fullName evidence="1">Uncharacterized protein</fullName>
    </submittedName>
</protein>
<sequence>MGMEQEGNRATRLEFLNKLAPQGRLTKERKAGLAELGGVVVCMKYILTVVYATCIIGVQSMLTQWGKSPVDWEGQDDVGGVPPKSGGAQVFVSGFLGGAICFGSDPNQPLNSFHIPNSRRHLLMRGGIGMRDAQEGKERKRFQLRIVRKLSNDLIVDLVKARRDIPGRKWAFKWPAAGNREVREIIQESEIRSRRMRRRKSVIGMRGSLCCEGMDIE</sequence>
<organism evidence="1 2">
    <name type="scientific">Blyttiomyces helicus</name>
    <dbReference type="NCBI Taxonomy" id="388810"/>
    <lineage>
        <taxon>Eukaryota</taxon>
        <taxon>Fungi</taxon>
        <taxon>Fungi incertae sedis</taxon>
        <taxon>Chytridiomycota</taxon>
        <taxon>Chytridiomycota incertae sedis</taxon>
        <taxon>Chytridiomycetes</taxon>
        <taxon>Chytridiomycetes incertae sedis</taxon>
        <taxon>Blyttiomyces</taxon>
    </lineage>
</organism>
<name>A0A4P9W830_9FUNG</name>
<dbReference type="AlphaFoldDB" id="A0A4P9W830"/>
<gene>
    <name evidence="1" type="ORF">BDK51DRAFT_35403</name>
</gene>
<dbReference type="EMBL" id="KZ997314">
    <property type="protein sequence ID" value="RKO87583.1"/>
    <property type="molecule type" value="Genomic_DNA"/>
</dbReference>
<accession>A0A4P9W830</accession>
<evidence type="ECO:0000313" key="2">
    <source>
        <dbReference type="Proteomes" id="UP000269721"/>
    </source>
</evidence>
<evidence type="ECO:0000313" key="1">
    <source>
        <dbReference type="EMBL" id="RKO87583.1"/>
    </source>
</evidence>